<dbReference type="PROSITE" id="PS00018">
    <property type="entry name" value="EF_HAND_1"/>
    <property type="match status" value="2"/>
</dbReference>
<feature type="domain" description="EF-hand" evidence="2">
    <location>
        <begin position="18"/>
        <end position="53"/>
    </location>
</feature>
<evidence type="ECO:0000313" key="3">
    <source>
        <dbReference type="EMBL" id="MFK3865297.1"/>
    </source>
</evidence>
<gene>
    <name evidence="3" type="ORF">ACI2JU_15675</name>
</gene>
<evidence type="ECO:0000259" key="2">
    <source>
        <dbReference type="PROSITE" id="PS50222"/>
    </source>
</evidence>
<dbReference type="Proteomes" id="UP001620262">
    <property type="component" value="Unassembled WGS sequence"/>
</dbReference>
<dbReference type="Pfam" id="PF13499">
    <property type="entry name" value="EF-hand_7"/>
    <property type="match status" value="1"/>
</dbReference>
<keyword evidence="4" id="KW-1185">Reference proteome</keyword>
<dbReference type="InterPro" id="IPR011992">
    <property type="entry name" value="EF-hand-dom_pair"/>
</dbReference>
<keyword evidence="1" id="KW-0732">Signal</keyword>
<accession>A0ABW8KZT8</accession>
<dbReference type="InterPro" id="IPR002048">
    <property type="entry name" value="EF_hand_dom"/>
</dbReference>
<dbReference type="EMBL" id="JBJDOT010000022">
    <property type="protein sequence ID" value="MFK3865297.1"/>
    <property type="molecule type" value="Genomic_DNA"/>
</dbReference>
<sequence length="78" mass="9052">MKSILIILSVSLATSFSAMALDVKQRFDHLDSNKDGYLTHNELEPQPQLLSNFKRWDKDQDNKISLSEFKHFLTNNLD</sequence>
<name>A0ABW8KZT8_9GAMM</name>
<protein>
    <submittedName>
        <fullName evidence="3">EF-hand domain-containing protein</fullName>
    </submittedName>
</protein>
<dbReference type="Gene3D" id="1.10.238.10">
    <property type="entry name" value="EF-hand"/>
    <property type="match status" value="1"/>
</dbReference>
<feature type="signal peptide" evidence="1">
    <location>
        <begin position="1"/>
        <end position="20"/>
    </location>
</feature>
<dbReference type="PROSITE" id="PS50222">
    <property type="entry name" value="EF_HAND_2"/>
    <property type="match status" value="1"/>
</dbReference>
<evidence type="ECO:0000256" key="1">
    <source>
        <dbReference type="SAM" id="SignalP"/>
    </source>
</evidence>
<dbReference type="SUPFAM" id="SSF47473">
    <property type="entry name" value="EF-hand"/>
    <property type="match status" value="1"/>
</dbReference>
<comment type="caution">
    <text evidence="3">The sequence shown here is derived from an EMBL/GenBank/DDBJ whole genome shotgun (WGS) entry which is preliminary data.</text>
</comment>
<dbReference type="RefSeq" id="WP_404675895.1">
    <property type="nucleotide sequence ID" value="NZ_JBJDOT010000022.1"/>
</dbReference>
<reference evidence="3 4" key="1">
    <citation type="submission" date="2024-11" db="EMBL/GenBank/DDBJ databases">
        <title>The Natural Products Discovery Center: Release of the First 8490 Sequenced Strains for Exploring Actinobacteria Biosynthetic Diversity.</title>
        <authorList>
            <person name="Kalkreuter E."/>
            <person name="Kautsar S.A."/>
            <person name="Yang D."/>
            <person name="Bader C.D."/>
            <person name="Teijaro C.N."/>
            <person name="Fluegel L."/>
            <person name="Davis C.M."/>
            <person name="Simpson J.R."/>
            <person name="Lauterbach L."/>
            <person name="Steele A.D."/>
            <person name="Gui C."/>
            <person name="Meng S."/>
            <person name="Li G."/>
            <person name="Viehrig K."/>
            <person name="Ye F."/>
            <person name="Su P."/>
            <person name="Kiefer A.F."/>
            <person name="Nichols A."/>
            <person name="Cepeda A.J."/>
            <person name="Yan W."/>
            <person name="Fan B."/>
            <person name="Jiang Y."/>
            <person name="Adhikari A."/>
            <person name="Zheng C.-J."/>
            <person name="Schuster L."/>
            <person name="Cowan T.M."/>
            <person name="Smanski M.J."/>
            <person name="Chevrette M.G."/>
            <person name="De Carvalho L.P.S."/>
            <person name="Shen B."/>
        </authorList>
    </citation>
    <scope>NUCLEOTIDE SEQUENCE [LARGE SCALE GENOMIC DNA]</scope>
    <source>
        <strain evidence="3 4">NPDC078403</strain>
    </source>
</reference>
<evidence type="ECO:0000313" key="4">
    <source>
        <dbReference type="Proteomes" id="UP001620262"/>
    </source>
</evidence>
<dbReference type="InterPro" id="IPR018247">
    <property type="entry name" value="EF_Hand_1_Ca_BS"/>
</dbReference>
<organism evidence="3 4">
    <name type="scientific">Pseudoalteromonas rhizosphaerae</name>
    <dbReference type="NCBI Taxonomy" id="2518973"/>
    <lineage>
        <taxon>Bacteria</taxon>
        <taxon>Pseudomonadati</taxon>
        <taxon>Pseudomonadota</taxon>
        <taxon>Gammaproteobacteria</taxon>
        <taxon>Alteromonadales</taxon>
        <taxon>Pseudoalteromonadaceae</taxon>
        <taxon>Pseudoalteromonas</taxon>
    </lineage>
</organism>
<dbReference type="CDD" id="cd00051">
    <property type="entry name" value="EFh"/>
    <property type="match status" value="1"/>
</dbReference>
<proteinExistence type="predicted"/>
<feature type="chain" id="PRO_5046363352" evidence="1">
    <location>
        <begin position="21"/>
        <end position="78"/>
    </location>
</feature>